<reference evidence="6 7" key="1">
    <citation type="journal article" date="2020" name="G3 (Bethesda)">
        <title>CeMbio - The Caenorhabditis elegans Microbiome Resource.</title>
        <authorList>
            <person name="Dirksen P."/>
            <person name="Assie A."/>
            <person name="Zimmermann J."/>
            <person name="Zhang F."/>
            <person name="Tietje A.M."/>
            <person name="Marsh S.A."/>
            <person name="Felix M.A."/>
            <person name="Shapira M."/>
            <person name="Kaleta C."/>
            <person name="Schulenburg H."/>
            <person name="Samuel B."/>
        </authorList>
    </citation>
    <scope>NUCLEOTIDE SEQUENCE [LARGE SCALE GENOMIC DNA]</scope>
    <source>
        <strain evidence="6 7">BIGb0172</strain>
    </source>
</reference>
<dbReference type="PANTHER" id="PTHR30346:SF30">
    <property type="entry name" value="SMALL NEUTRAL PROTEASE REGULATORY PROTEIN"/>
    <property type="match status" value="1"/>
</dbReference>
<dbReference type="GO" id="GO:0003700">
    <property type="term" value="F:DNA-binding transcription factor activity"/>
    <property type="evidence" value="ECO:0007669"/>
    <property type="project" value="InterPro"/>
</dbReference>
<feature type="domain" description="HTH lysR-type" evidence="5">
    <location>
        <begin position="1"/>
        <end position="58"/>
    </location>
</feature>
<accession>A0A7G5EKN5</accession>
<dbReference type="KEGG" id="cpis:HS961_17915"/>
<evidence type="ECO:0000313" key="6">
    <source>
        <dbReference type="EMBL" id="QMV74560.1"/>
    </source>
</evidence>
<gene>
    <name evidence="6" type="ORF">HS961_17915</name>
</gene>
<keyword evidence="7" id="KW-1185">Reference proteome</keyword>
<dbReference type="Pfam" id="PF00126">
    <property type="entry name" value="HTH_1"/>
    <property type="match status" value="1"/>
</dbReference>
<evidence type="ECO:0000256" key="1">
    <source>
        <dbReference type="ARBA" id="ARBA00009437"/>
    </source>
</evidence>
<dbReference type="Pfam" id="PF03466">
    <property type="entry name" value="LysR_substrate"/>
    <property type="match status" value="1"/>
</dbReference>
<dbReference type="InterPro" id="IPR000847">
    <property type="entry name" value="LysR_HTH_N"/>
</dbReference>
<dbReference type="AlphaFoldDB" id="A0A7G5EKN5"/>
<evidence type="ECO:0000256" key="3">
    <source>
        <dbReference type="ARBA" id="ARBA00023125"/>
    </source>
</evidence>
<dbReference type="FunFam" id="1.10.10.10:FF:000001">
    <property type="entry name" value="LysR family transcriptional regulator"/>
    <property type="match status" value="1"/>
</dbReference>
<comment type="similarity">
    <text evidence="1">Belongs to the LysR transcriptional regulatory family.</text>
</comment>
<dbReference type="EMBL" id="CP058554">
    <property type="protein sequence ID" value="QMV74560.1"/>
    <property type="molecule type" value="Genomic_DNA"/>
</dbReference>
<dbReference type="Gene3D" id="1.10.10.10">
    <property type="entry name" value="Winged helix-like DNA-binding domain superfamily/Winged helix DNA-binding domain"/>
    <property type="match status" value="1"/>
</dbReference>
<evidence type="ECO:0000256" key="4">
    <source>
        <dbReference type="ARBA" id="ARBA00023163"/>
    </source>
</evidence>
<dbReference type="InterPro" id="IPR036390">
    <property type="entry name" value="WH_DNA-bd_sf"/>
</dbReference>
<protein>
    <submittedName>
        <fullName evidence="6">LysR family transcriptional regulator</fullName>
    </submittedName>
</protein>
<dbReference type="InterPro" id="IPR005119">
    <property type="entry name" value="LysR_subst-bd"/>
</dbReference>
<dbReference type="PROSITE" id="PS50931">
    <property type="entry name" value="HTH_LYSR"/>
    <property type="match status" value="1"/>
</dbReference>
<dbReference type="InterPro" id="IPR036388">
    <property type="entry name" value="WH-like_DNA-bd_sf"/>
</dbReference>
<keyword evidence="4" id="KW-0804">Transcription</keyword>
<keyword evidence="3" id="KW-0238">DNA-binding</keyword>
<dbReference type="SUPFAM" id="SSF53850">
    <property type="entry name" value="Periplasmic binding protein-like II"/>
    <property type="match status" value="1"/>
</dbReference>
<dbReference type="GO" id="GO:0003677">
    <property type="term" value="F:DNA binding"/>
    <property type="evidence" value="ECO:0007669"/>
    <property type="project" value="UniProtKB-KW"/>
</dbReference>
<organism evidence="6 7">
    <name type="scientific">Comamonas piscis</name>
    <dbReference type="NCBI Taxonomy" id="1562974"/>
    <lineage>
        <taxon>Bacteria</taxon>
        <taxon>Pseudomonadati</taxon>
        <taxon>Pseudomonadota</taxon>
        <taxon>Betaproteobacteria</taxon>
        <taxon>Burkholderiales</taxon>
        <taxon>Comamonadaceae</taxon>
        <taxon>Comamonas</taxon>
    </lineage>
</organism>
<dbReference type="RefSeq" id="WP_182324319.1">
    <property type="nucleotide sequence ID" value="NZ_CP058554.1"/>
</dbReference>
<dbReference type="PANTHER" id="PTHR30346">
    <property type="entry name" value="TRANSCRIPTIONAL DUAL REGULATOR HCAR-RELATED"/>
    <property type="match status" value="1"/>
</dbReference>
<dbReference type="SUPFAM" id="SSF46785">
    <property type="entry name" value="Winged helix' DNA-binding domain"/>
    <property type="match status" value="1"/>
</dbReference>
<dbReference type="GO" id="GO:0032993">
    <property type="term" value="C:protein-DNA complex"/>
    <property type="evidence" value="ECO:0007669"/>
    <property type="project" value="TreeGrafter"/>
</dbReference>
<dbReference type="Proteomes" id="UP000515240">
    <property type="component" value="Chromosome"/>
</dbReference>
<proteinExistence type="inferred from homology"/>
<keyword evidence="2" id="KW-0805">Transcription regulation</keyword>
<sequence length="309" mass="32859">MELRHLRALVCIADCGNLTRAAQQLGMQQPPLTRLLQQLEAEMGTPLMERLPRGMRPTAAGLALVQEARMVLARVEAMAGLVQDAAQGGRGHIAIGFTSSAALHPLVAQVLRAFRAQWPRVKVALEEAGSGELLEALLAQRLHAALVRSAWEAQPSLSSRHVLTEPMVVVGPAEHALLQSKRALPLAQLRGQPLVLYKRPAGPGLHDGIVAACVGAGFHPQVVQEAPRLTATLSLVAAGLGLSIVPASMQHLRSDGLAFRRLSGAPGLVAPLILVSQRRPEAQAQALLQHLGSIFDQQLAQQPARRGAV</sequence>
<evidence type="ECO:0000259" key="5">
    <source>
        <dbReference type="PROSITE" id="PS50931"/>
    </source>
</evidence>
<evidence type="ECO:0000256" key="2">
    <source>
        <dbReference type="ARBA" id="ARBA00023015"/>
    </source>
</evidence>
<evidence type="ECO:0000313" key="7">
    <source>
        <dbReference type="Proteomes" id="UP000515240"/>
    </source>
</evidence>
<dbReference type="Gene3D" id="3.40.190.10">
    <property type="entry name" value="Periplasmic binding protein-like II"/>
    <property type="match status" value="2"/>
</dbReference>
<name>A0A7G5EKN5_9BURK</name>
<dbReference type="PRINTS" id="PR00039">
    <property type="entry name" value="HTHLYSR"/>
</dbReference>